<reference evidence="9" key="1">
    <citation type="journal article" date="2011" name="J. Bacteriol.">
        <title>Complete genome of the cellulolytic ruminal bacterium Ruminococcus albus 7.</title>
        <authorList>
            <person name="Suen G."/>
            <person name="Stevenson D.M."/>
            <person name="Bruce D.C."/>
            <person name="Chertkov O."/>
            <person name="Copeland A."/>
            <person name="Cheng J.F."/>
            <person name="Detter C."/>
            <person name="Detter J.C."/>
            <person name="Goodwin L.A."/>
            <person name="Han C.S."/>
            <person name="Hauser L.J."/>
            <person name="Ivanova N.N."/>
            <person name="Kyrpides N.C."/>
            <person name="Land M.L."/>
            <person name="Lapidus A."/>
            <person name="Lucas S."/>
            <person name="Ovchinnikova G."/>
            <person name="Pitluck S."/>
            <person name="Tapia R."/>
            <person name="Woyke T."/>
            <person name="Boyum J."/>
            <person name="Mead D."/>
            <person name="Weimer P.J."/>
        </authorList>
    </citation>
    <scope>NUCLEOTIDE SEQUENCE [LARGE SCALE GENOMIC DNA]</scope>
    <source>
        <strain evidence="9">ATCC 27210 / DSM 20455 / JCM 14654 / NCDO 2250 / 7</strain>
        <plasmid evidence="9">pRUMAL01</plasmid>
    </source>
</reference>
<dbReference type="GO" id="GO:0003677">
    <property type="term" value="F:DNA binding"/>
    <property type="evidence" value="ECO:0007669"/>
    <property type="project" value="UniProtKB-KW"/>
</dbReference>
<evidence type="ECO:0000313" key="8">
    <source>
        <dbReference type="EMBL" id="ADU23913.1"/>
    </source>
</evidence>
<feature type="domain" description="Recombinase" evidence="7">
    <location>
        <begin position="162"/>
        <end position="253"/>
    </location>
</feature>
<evidence type="ECO:0000256" key="4">
    <source>
        <dbReference type="PIRSR" id="PIRSR606118-50"/>
    </source>
</evidence>
<evidence type="ECO:0000259" key="6">
    <source>
        <dbReference type="PROSITE" id="PS51736"/>
    </source>
</evidence>
<dbReference type="InterPro" id="IPR011109">
    <property type="entry name" value="DNA_bind_recombinase_dom"/>
</dbReference>
<keyword evidence="1" id="KW-0229">DNA integration</keyword>
<keyword evidence="3" id="KW-0233">DNA recombination</keyword>
<dbReference type="KEGG" id="ral:Rumal_3466"/>
<feature type="domain" description="Resolvase/invertase-type recombinase catalytic" evidence="6">
    <location>
        <begin position="6"/>
        <end position="154"/>
    </location>
</feature>
<dbReference type="HOGENOM" id="CLU_010686_0_2_9"/>
<evidence type="ECO:0000256" key="3">
    <source>
        <dbReference type="ARBA" id="ARBA00023172"/>
    </source>
</evidence>
<dbReference type="Gene3D" id="3.90.1750.20">
    <property type="entry name" value="Putative Large Serine Recombinase, Chain B, Domain 2"/>
    <property type="match status" value="1"/>
</dbReference>
<dbReference type="SMART" id="SM00857">
    <property type="entry name" value="Resolvase"/>
    <property type="match status" value="1"/>
</dbReference>
<dbReference type="Proteomes" id="UP000006919">
    <property type="component" value="Plasmid pRUMAL01"/>
</dbReference>
<dbReference type="PROSITE" id="PS51737">
    <property type="entry name" value="RECOMBINASE_DNA_BIND"/>
    <property type="match status" value="1"/>
</dbReference>
<dbReference type="EMBL" id="CP002404">
    <property type="protein sequence ID" value="ADU23913.1"/>
    <property type="molecule type" value="Genomic_DNA"/>
</dbReference>
<name>E6UJR7_RUMA7</name>
<keyword evidence="8" id="KW-0614">Plasmid</keyword>
<evidence type="ECO:0000259" key="7">
    <source>
        <dbReference type="PROSITE" id="PS51737"/>
    </source>
</evidence>
<evidence type="ECO:0000256" key="2">
    <source>
        <dbReference type="ARBA" id="ARBA00023125"/>
    </source>
</evidence>
<dbReference type="Pfam" id="PF07508">
    <property type="entry name" value="Recombinase"/>
    <property type="match status" value="1"/>
</dbReference>
<organism evidence="8 9">
    <name type="scientific">Ruminococcus albus (strain ATCC 27210 / DSM 20455 / JCM 14654 / NCDO 2250 / 7)</name>
    <dbReference type="NCBI Taxonomy" id="697329"/>
    <lineage>
        <taxon>Bacteria</taxon>
        <taxon>Bacillati</taxon>
        <taxon>Bacillota</taxon>
        <taxon>Clostridia</taxon>
        <taxon>Eubacteriales</taxon>
        <taxon>Oscillospiraceae</taxon>
        <taxon>Ruminococcus</taxon>
    </lineage>
</organism>
<dbReference type="Pfam" id="PF00239">
    <property type="entry name" value="Resolvase"/>
    <property type="match status" value="1"/>
</dbReference>
<dbReference type="PANTHER" id="PTHR30461">
    <property type="entry name" value="DNA-INVERTASE FROM LAMBDOID PROPHAGE"/>
    <property type="match status" value="1"/>
</dbReference>
<dbReference type="InterPro" id="IPR006119">
    <property type="entry name" value="Resolv_N"/>
</dbReference>
<feature type="active site" description="O-(5'-phospho-DNA)-serine intermediate" evidence="4 5">
    <location>
        <position position="14"/>
    </location>
</feature>
<protein>
    <submittedName>
        <fullName evidence="8">Resolvase domain</fullName>
    </submittedName>
</protein>
<evidence type="ECO:0000256" key="5">
    <source>
        <dbReference type="PROSITE-ProRule" id="PRU10137"/>
    </source>
</evidence>
<dbReference type="GO" id="GO:0015074">
    <property type="term" value="P:DNA integration"/>
    <property type="evidence" value="ECO:0007669"/>
    <property type="project" value="UniProtKB-KW"/>
</dbReference>
<gene>
    <name evidence="8" type="ordered locus">Rumal_3466</name>
</gene>
<accession>E6UJR7</accession>
<geneLocation type="plasmid" evidence="8 9">
    <name>pRUMAL01</name>
</geneLocation>
<dbReference type="Gene3D" id="3.40.50.1390">
    <property type="entry name" value="Resolvase, N-terminal catalytic domain"/>
    <property type="match status" value="1"/>
</dbReference>
<keyword evidence="2" id="KW-0238">DNA-binding</keyword>
<dbReference type="InterPro" id="IPR036162">
    <property type="entry name" value="Resolvase-like_N_sf"/>
</dbReference>
<dbReference type="PROSITE" id="PS51736">
    <property type="entry name" value="RECOMBINASES_3"/>
    <property type="match status" value="1"/>
</dbReference>
<dbReference type="AlphaFoldDB" id="E6UJR7"/>
<dbReference type="GO" id="GO:0000150">
    <property type="term" value="F:DNA strand exchange activity"/>
    <property type="evidence" value="ECO:0007669"/>
    <property type="project" value="InterPro"/>
</dbReference>
<dbReference type="InterPro" id="IPR050639">
    <property type="entry name" value="SSR_resolvase"/>
</dbReference>
<dbReference type="SUPFAM" id="SSF53041">
    <property type="entry name" value="Resolvase-like"/>
    <property type="match status" value="1"/>
</dbReference>
<dbReference type="OrthoDB" id="9781670at2"/>
<dbReference type="eggNOG" id="COG1961">
    <property type="taxonomic scope" value="Bacteria"/>
</dbReference>
<proteinExistence type="predicted"/>
<evidence type="ECO:0000256" key="1">
    <source>
        <dbReference type="ARBA" id="ARBA00022908"/>
    </source>
</evidence>
<dbReference type="RefSeq" id="WP_013483463.1">
    <property type="nucleotide sequence ID" value="NC_014824.1"/>
</dbReference>
<dbReference type="PANTHER" id="PTHR30461:SF23">
    <property type="entry name" value="DNA RECOMBINASE-RELATED"/>
    <property type="match status" value="1"/>
</dbReference>
<dbReference type="CDD" id="cd00338">
    <property type="entry name" value="Ser_Recombinase"/>
    <property type="match status" value="1"/>
</dbReference>
<dbReference type="InterPro" id="IPR006118">
    <property type="entry name" value="Recombinase_CS"/>
</dbReference>
<dbReference type="PROSITE" id="PS00397">
    <property type="entry name" value="RECOMBINASES_1"/>
    <property type="match status" value="1"/>
</dbReference>
<evidence type="ECO:0000313" key="9">
    <source>
        <dbReference type="Proteomes" id="UP000006919"/>
    </source>
</evidence>
<sequence length="253" mass="29141">MKDLKKAIGYIRVSTVQQANDDKYGIDVQRKEILSYADQHDYSIVDWKIDEVSAASDNRPAFDEILYGDITNPPFEAVIVFKNDRVARDTKLYFYYLYTLEKKNIKLLSTKEDFVEGGEFANIYRALLQFVAEQERKNIALRTGKGRSMKAQCGGYAGGRCPYGYKIEHGQLIINDEEKPIVEYVFKRLDEKIPMLTIADEPNDLGYRTRKGTKFQNTSARSIANNKPLYQGMYKYGKEMNWVQGVHEPILKG</sequence>
<dbReference type="InterPro" id="IPR038109">
    <property type="entry name" value="DNA_bind_recomb_sf"/>
</dbReference>